<evidence type="ECO:0000313" key="2">
    <source>
        <dbReference type="WBParaSite" id="PS1159_v2.g2546.t1"/>
    </source>
</evidence>
<sequence>MLSKVLIHLNLITSLIIYCSSEFILKEQQQKQKQPKVAIIGAGVAGLSTANRFLEKGFQNFEVFEAETRTGGRVYPIKYSKFLSISALKQKNM</sequence>
<name>A0AC35G8N3_9BILA</name>
<accession>A0AC35G8N3</accession>
<organism evidence="1 2">
    <name type="scientific">Panagrolaimus sp. PS1159</name>
    <dbReference type="NCBI Taxonomy" id="55785"/>
    <lineage>
        <taxon>Eukaryota</taxon>
        <taxon>Metazoa</taxon>
        <taxon>Ecdysozoa</taxon>
        <taxon>Nematoda</taxon>
        <taxon>Chromadorea</taxon>
        <taxon>Rhabditida</taxon>
        <taxon>Tylenchina</taxon>
        <taxon>Panagrolaimomorpha</taxon>
        <taxon>Panagrolaimoidea</taxon>
        <taxon>Panagrolaimidae</taxon>
        <taxon>Panagrolaimus</taxon>
    </lineage>
</organism>
<dbReference type="Proteomes" id="UP000887580">
    <property type="component" value="Unplaced"/>
</dbReference>
<reference evidence="2" key="1">
    <citation type="submission" date="2022-11" db="UniProtKB">
        <authorList>
            <consortium name="WormBaseParasite"/>
        </authorList>
    </citation>
    <scope>IDENTIFICATION</scope>
</reference>
<evidence type="ECO:0000313" key="1">
    <source>
        <dbReference type="Proteomes" id="UP000887580"/>
    </source>
</evidence>
<proteinExistence type="predicted"/>
<dbReference type="WBParaSite" id="PS1159_v2.g2546.t1">
    <property type="protein sequence ID" value="PS1159_v2.g2546.t1"/>
    <property type="gene ID" value="PS1159_v2.g2546"/>
</dbReference>
<protein>
    <submittedName>
        <fullName evidence="2">Amine oxidase domain-containing protein</fullName>
    </submittedName>
</protein>